<protein>
    <recommendedName>
        <fullName evidence="3">NIPSNAP domain-containing protein</fullName>
    </recommendedName>
</protein>
<reference evidence="1 2" key="1">
    <citation type="journal article" date="2018" name="Microbiome">
        <title>Fine metagenomic profile of the Mediterranean stratified and mixed water columns revealed by assembly and recruitment.</title>
        <authorList>
            <person name="Haro-Moreno J.M."/>
            <person name="Lopez-Perez M."/>
            <person name="De La Torre J.R."/>
            <person name="Picazo A."/>
            <person name="Camacho A."/>
            <person name="Rodriguez-Valera F."/>
        </authorList>
    </citation>
    <scope>NUCLEOTIDE SEQUENCE [LARGE SCALE GENOMIC DNA]</scope>
    <source>
        <strain evidence="1">MED-G83</strain>
    </source>
</reference>
<sequence>MRTLLLIFLSFTMWSETSEQYVIRSEFMFCKLNEGKNYQDVLAQQLSYEKFLVEKGLQYSRANLLPIWDNDAEFDYIQWGNWPDGEEQYREWGSYLNEYPEWAADNDAPSAAGTCVNYVSMINHAVFHIRTPVEDRDDRSFTDWRYCKLKSTGSIAELKKVFAEIEQAARDFGSEQYGIHLFRPYRGFQDAELDWDFIMMHHWYNAAERSKGVSQWPEWRDYLEEKGLIEKRNEHISSCSGADTYQMDWVFSTVE</sequence>
<evidence type="ECO:0000313" key="2">
    <source>
        <dbReference type="Proteomes" id="UP000252147"/>
    </source>
</evidence>
<name>A0A368BKD9_9GAMM</name>
<dbReference type="Proteomes" id="UP000252147">
    <property type="component" value="Unassembled WGS sequence"/>
</dbReference>
<evidence type="ECO:0000313" key="1">
    <source>
        <dbReference type="EMBL" id="RCL37779.1"/>
    </source>
</evidence>
<organism evidence="1 2">
    <name type="scientific">SAR86 cluster bacterium</name>
    <dbReference type="NCBI Taxonomy" id="2030880"/>
    <lineage>
        <taxon>Bacteria</taxon>
        <taxon>Pseudomonadati</taxon>
        <taxon>Pseudomonadota</taxon>
        <taxon>Gammaproteobacteria</taxon>
        <taxon>SAR86 cluster</taxon>
    </lineage>
</organism>
<gene>
    <name evidence="1" type="ORF">DBW97_04385</name>
</gene>
<evidence type="ECO:0008006" key="3">
    <source>
        <dbReference type="Google" id="ProtNLM"/>
    </source>
</evidence>
<comment type="caution">
    <text evidence="1">The sequence shown here is derived from an EMBL/GenBank/DDBJ whole genome shotgun (WGS) entry which is preliminary data.</text>
</comment>
<dbReference type="AlphaFoldDB" id="A0A368BKD9"/>
<accession>A0A368BKD9</accession>
<dbReference type="EMBL" id="QOPD01000007">
    <property type="protein sequence ID" value="RCL37779.1"/>
    <property type="molecule type" value="Genomic_DNA"/>
</dbReference>
<proteinExistence type="predicted"/>